<dbReference type="InterPro" id="IPR006665">
    <property type="entry name" value="OmpA-like"/>
</dbReference>
<dbReference type="PANTHER" id="PTHR30329">
    <property type="entry name" value="STATOR ELEMENT OF FLAGELLAR MOTOR COMPLEX"/>
    <property type="match status" value="1"/>
</dbReference>
<feature type="chain" id="PRO_5023942901" evidence="5">
    <location>
        <begin position="21"/>
        <end position="214"/>
    </location>
</feature>
<dbReference type="CDD" id="cd07185">
    <property type="entry name" value="OmpA_C-like"/>
    <property type="match status" value="1"/>
</dbReference>
<evidence type="ECO:0000259" key="6">
    <source>
        <dbReference type="PROSITE" id="PS51123"/>
    </source>
</evidence>
<organism evidence="7 8">
    <name type="scientific">Moritella marina ATCC 15381</name>
    <dbReference type="NCBI Taxonomy" id="1202962"/>
    <lineage>
        <taxon>Bacteria</taxon>
        <taxon>Pseudomonadati</taxon>
        <taxon>Pseudomonadota</taxon>
        <taxon>Gammaproteobacteria</taxon>
        <taxon>Alteromonadales</taxon>
        <taxon>Moritellaceae</taxon>
        <taxon>Moritella</taxon>
    </lineage>
</organism>
<dbReference type="AlphaFoldDB" id="A0A5J6WFX5"/>
<gene>
    <name evidence="7" type="ORF">FR932_02730</name>
</gene>
<name>A0A5J6WFX5_MORMI</name>
<accession>A0A5J6WFX5</accession>
<dbReference type="RefSeq" id="WP_019443254.1">
    <property type="nucleotide sequence ID" value="NZ_ALOE01000049.1"/>
</dbReference>
<dbReference type="Gene3D" id="3.30.1330.60">
    <property type="entry name" value="OmpA-like domain"/>
    <property type="match status" value="1"/>
</dbReference>
<dbReference type="PANTHER" id="PTHR30329:SF21">
    <property type="entry name" value="LIPOPROTEIN YIAD-RELATED"/>
    <property type="match status" value="1"/>
</dbReference>
<dbReference type="Proteomes" id="UP000327424">
    <property type="component" value="Chromosome"/>
</dbReference>
<keyword evidence="3" id="KW-0998">Cell outer membrane</keyword>
<dbReference type="SUPFAM" id="SSF103088">
    <property type="entry name" value="OmpA-like"/>
    <property type="match status" value="1"/>
</dbReference>
<sequence length="214" mass="23478">MKLLSIFIMSFLLLGCETIAELQATAAAPSTPTETIAMPELQLQENDLSDDDADGVITYREQCLNSVLGSQVNNSGCGGDTVNTVRQELKVNFGNNSAVIAARYFSDIKELADFMSRYPDLDVIIEGHSSKQGSAALNMDLSQRRAQAVMDLLVNRFGVSTSRVSAIGYGFERLLDEGNSKSAHKRNRRIVAELSGENLTQDMKWTIYSVDKTL</sequence>
<feature type="signal peptide" evidence="5">
    <location>
        <begin position="1"/>
        <end position="20"/>
    </location>
</feature>
<dbReference type="PROSITE" id="PS51123">
    <property type="entry name" value="OMPA_2"/>
    <property type="match status" value="1"/>
</dbReference>
<dbReference type="PRINTS" id="PR01021">
    <property type="entry name" value="OMPADOMAIN"/>
</dbReference>
<feature type="domain" description="OmpA-like" evidence="6">
    <location>
        <begin position="80"/>
        <end position="198"/>
    </location>
</feature>
<evidence type="ECO:0000256" key="2">
    <source>
        <dbReference type="ARBA" id="ARBA00023136"/>
    </source>
</evidence>
<dbReference type="OrthoDB" id="9805832at2"/>
<dbReference type="InterPro" id="IPR006664">
    <property type="entry name" value="OMP_bac"/>
</dbReference>
<dbReference type="InterPro" id="IPR036737">
    <property type="entry name" value="OmpA-like_sf"/>
</dbReference>
<dbReference type="PROSITE" id="PS51257">
    <property type="entry name" value="PROKAR_LIPOPROTEIN"/>
    <property type="match status" value="1"/>
</dbReference>
<evidence type="ECO:0000313" key="7">
    <source>
        <dbReference type="EMBL" id="QFI36826.1"/>
    </source>
</evidence>
<keyword evidence="5" id="KW-0732">Signal</keyword>
<reference evidence="7 8" key="1">
    <citation type="submission" date="2019-09" db="EMBL/GenBank/DDBJ databases">
        <title>Hybrid Assembly of the complete Genome of the Deep-Sea Bacterium Moritella marina from long Nanopore and Illumina reads.</title>
        <authorList>
            <person name="Magin S."/>
            <person name="Georgoulis A."/>
            <person name="Papadimitriou K."/>
            <person name="Iliakis G."/>
            <person name="Vorgias C.E."/>
        </authorList>
    </citation>
    <scope>NUCLEOTIDE SEQUENCE [LARGE SCALE GENOMIC DNA]</scope>
    <source>
        <strain evidence="7 8">MP-1</strain>
    </source>
</reference>
<comment type="subcellular location">
    <subcellularLocation>
        <location evidence="1">Cell outer membrane</location>
    </subcellularLocation>
</comment>
<proteinExistence type="predicted"/>
<dbReference type="KEGG" id="mmaa:FR932_02730"/>
<dbReference type="EMBL" id="CP044399">
    <property type="protein sequence ID" value="QFI36826.1"/>
    <property type="molecule type" value="Genomic_DNA"/>
</dbReference>
<dbReference type="GO" id="GO:0009279">
    <property type="term" value="C:cell outer membrane"/>
    <property type="evidence" value="ECO:0007669"/>
    <property type="project" value="UniProtKB-SubCell"/>
</dbReference>
<protein>
    <submittedName>
        <fullName evidence="7">OmpA family protein</fullName>
    </submittedName>
</protein>
<dbReference type="Pfam" id="PF00691">
    <property type="entry name" value="OmpA"/>
    <property type="match status" value="1"/>
</dbReference>
<keyword evidence="8" id="KW-1185">Reference proteome</keyword>
<evidence type="ECO:0000256" key="5">
    <source>
        <dbReference type="SAM" id="SignalP"/>
    </source>
</evidence>
<evidence type="ECO:0000256" key="1">
    <source>
        <dbReference type="ARBA" id="ARBA00004442"/>
    </source>
</evidence>
<evidence type="ECO:0000256" key="3">
    <source>
        <dbReference type="ARBA" id="ARBA00023237"/>
    </source>
</evidence>
<dbReference type="InterPro" id="IPR050330">
    <property type="entry name" value="Bact_OuterMem_StrucFunc"/>
</dbReference>
<keyword evidence="2 4" id="KW-0472">Membrane</keyword>
<evidence type="ECO:0000313" key="8">
    <source>
        <dbReference type="Proteomes" id="UP000327424"/>
    </source>
</evidence>
<evidence type="ECO:0000256" key="4">
    <source>
        <dbReference type="PROSITE-ProRule" id="PRU00473"/>
    </source>
</evidence>